<evidence type="ECO:0000256" key="4">
    <source>
        <dbReference type="ARBA" id="ARBA00022679"/>
    </source>
</evidence>
<sequence>MARLDATLSSTLDRDPPIPSFGSNWFAPVLNIFRDPPDSPLARIDDRIAALRTAADSRIPALPAATRLAKMLFDFRGPTPQTLRALEDLQARVPALARSFTGRLSAIQAAAYGEAFNWGKAVEVTAPLYRRNKVAAVAMSSLAVIEKMHLFGIDKSGVGASAGEALRRSQEHEAGFLERLTDRSVSIAVVGNSPIEIGRGQGAAIDRHDLVVRFNNYSADPAFHVDYGGRADIWVRAAGHTGVWSRPGSKFSSIVFSGPDRRHHGFAPWDILDVVGSGGNPVFVPTPVYVDLAAELQYAPSAGLTFLYWLRRLRGAFQDANVSVYGFALIDQPPGGSRHYFERPRSVAHATSSHNWMAEAELFQRILQS</sequence>
<evidence type="ECO:0000256" key="6">
    <source>
        <dbReference type="ARBA" id="ARBA00022989"/>
    </source>
</evidence>
<dbReference type="InterPro" id="IPR001675">
    <property type="entry name" value="Glyco_trans_29"/>
</dbReference>
<evidence type="ECO:0000313" key="9">
    <source>
        <dbReference type="EMBL" id="KPL50974.1"/>
    </source>
</evidence>
<gene>
    <name evidence="9" type="ORF">ABB55_00995</name>
</gene>
<dbReference type="GO" id="GO:0016020">
    <property type="term" value="C:membrane"/>
    <property type="evidence" value="ECO:0007669"/>
    <property type="project" value="UniProtKB-SubCell"/>
</dbReference>
<dbReference type="AlphaFoldDB" id="A0A0P6VG33"/>
<dbReference type="Proteomes" id="UP000048984">
    <property type="component" value="Unassembled WGS sequence"/>
</dbReference>
<comment type="caution">
    <text evidence="9">The sequence shown here is derived from an EMBL/GenBank/DDBJ whole genome shotgun (WGS) entry which is preliminary data.</text>
</comment>
<keyword evidence="4" id="KW-0808">Transferase</keyword>
<accession>A0A0P6VG33</accession>
<reference evidence="9 10" key="1">
    <citation type="submission" date="2015-09" db="EMBL/GenBank/DDBJ databases">
        <authorList>
            <person name="Jackson K.R."/>
            <person name="Lunt B.L."/>
            <person name="Fisher J.N.B."/>
            <person name="Gardner A.V."/>
            <person name="Bailey M.E."/>
            <person name="Deus L.M."/>
            <person name="Earl A.S."/>
            <person name="Gibby P.D."/>
            <person name="Hartmann K.A."/>
            <person name="Liu J.E."/>
            <person name="Manci A.M."/>
            <person name="Nielsen D.A."/>
            <person name="Solomon M.B."/>
            <person name="Breakwell D.P."/>
            <person name="Burnett S.H."/>
            <person name="Grose J.H."/>
        </authorList>
    </citation>
    <scope>NUCLEOTIDE SEQUENCE [LARGE SCALE GENOMIC DNA]</scope>
    <source>
        <strain evidence="9 10">16</strain>
    </source>
</reference>
<dbReference type="GO" id="GO:0008373">
    <property type="term" value="F:sialyltransferase activity"/>
    <property type="evidence" value="ECO:0007669"/>
    <property type="project" value="InterPro"/>
</dbReference>
<dbReference type="GO" id="GO:0012505">
    <property type="term" value="C:endomembrane system"/>
    <property type="evidence" value="ECO:0007669"/>
    <property type="project" value="UniProtKB-SubCell"/>
</dbReference>
<evidence type="ECO:0000313" key="10">
    <source>
        <dbReference type="Proteomes" id="UP000048984"/>
    </source>
</evidence>
<evidence type="ECO:0000256" key="3">
    <source>
        <dbReference type="ARBA" id="ARBA00022676"/>
    </source>
</evidence>
<keyword evidence="7" id="KW-0472">Membrane</keyword>
<reference evidence="9 10" key="2">
    <citation type="submission" date="2015-10" db="EMBL/GenBank/DDBJ databases">
        <title>Draft Genome Sequence of Prosthecomicrobium hirschii ATCC 27832.</title>
        <authorList>
            <person name="Daniel J."/>
            <person name="Givan S.A."/>
            <person name="Brun Y.V."/>
            <person name="Brown P.J."/>
        </authorList>
    </citation>
    <scope>NUCLEOTIDE SEQUENCE [LARGE SCALE GENOMIC DNA]</scope>
    <source>
        <strain evidence="9 10">16</strain>
    </source>
</reference>
<evidence type="ECO:0000256" key="5">
    <source>
        <dbReference type="ARBA" id="ARBA00022692"/>
    </source>
</evidence>
<keyword evidence="6" id="KW-1133">Transmembrane helix</keyword>
<evidence type="ECO:0000256" key="8">
    <source>
        <dbReference type="ARBA" id="ARBA00023180"/>
    </source>
</evidence>
<name>A0A0P6VG33_9HYPH</name>
<keyword evidence="8" id="KW-0325">Glycoprotein</keyword>
<proteinExistence type="predicted"/>
<dbReference type="RefSeq" id="WP_054357137.1">
    <property type="nucleotide sequence ID" value="NZ_LJYW01000001.1"/>
</dbReference>
<protein>
    <submittedName>
        <fullName evidence="9">Uncharacterized protein</fullName>
    </submittedName>
</protein>
<dbReference type="InterPro" id="IPR038578">
    <property type="entry name" value="GT29-like_sf"/>
</dbReference>
<evidence type="ECO:0000256" key="1">
    <source>
        <dbReference type="ARBA" id="ARBA00004167"/>
    </source>
</evidence>
<dbReference type="EMBL" id="LJYW01000001">
    <property type="protein sequence ID" value="KPL50974.1"/>
    <property type="molecule type" value="Genomic_DNA"/>
</dbReference>
<dbReference type="Gene3D" id="3.90.1480.20">
    <property type="entry name" value="Glycosyl transferase family 29"/>
    <property type="match status" value="1"/>
</dbReference>
<dbReference type="STRING" id="665126.ABB55_00995"/>
<keyword evidence="10" id="KW-1185">Reference proteome</keyword>
<dbReference type="Pfam" id="PF00777">
    <property type="entry name" value="Glyco_transf_29"/>
    <property type="match status" value="1"/>
</dbReference>
<keyword evidence="3" id="KW-0328">Glycosyltransferase</keyword>
<organism evidence="9 10">
    <name type="scientific">Prosthecodimorpha hirschii</name>
    <dbReference type="NCBI Taxonomy" id="665126"/>
    <lineage>
        <taxon>Bacteria</taxon>
        <taxon>Pseudomonadati</taxon>
        <taxon>Pseudomonadota</taxon>
        <taxon>Alphaproteobacteria</taxon>
        <taxon>Hyphomicrobiales</taxon>
        <taxon>Ancalomicrobiaceae</taxon>
        <taxon>Prosthecodimorpha</taxon>
    </lineage>
</organism>
<evidence type="ECO:0000256" key="2">
    <source>
        <dbReference type="ARBA" id="ARBA00004308"/>
    </source>
</evidence>
<keyword evidence="5" id="KW-0812">Transmembrane</keyword>
<comment type="subcellular location">
    <subcellularLocation>
        <location evidence="2">Endomembrane system</location>
    </subcellularLocation>
    <subcellularLocation>
        <location evidence="1">Membrane</location>
        <topology evidence="1">Single-pass membrane protein</topology>
    </subcellularLocation>
</comment>
<evidence type="ECO:0000256" key="7">
    <source>
        <dbReference type="ARBA" id="ARBA00023136"/>
    </source>
</evidence>